<name>A0A0E9SK23_ANGAN</name>
<evidence type="ECO:0000313" key="1">
    <source>
        <dbReference type="EMBL" id="JAH41025.1"/>
    </source>
</evidence>
<protein>
    <submittedName>
        <fullName evidence="1">Uncharacterized protein</fullName>
    </submittedName>
</protein>
<accession>A0A0E9SK23</accession>
<dbReference type="EMBL" id="GBXM01067552">
    <property type="protein sequence ID" value="JAH41025.1"/>
    <property type="molecule type" value="Transcribed_RNA"/>
</dbReference>
<dbReference type="AlphaFoldDB" id="A0A0E9SK23"/>
<reference evidence="1" key="1">
    <citation type="submission" date="2014-11" db="EMBL/GenBank/DDBJ databases">
        <authorList>
            <person name="Amaro Gonzalez C."/>
        </authorList>
    </citation>
    <scope>NUCLEOTIDE SEQUENCE</scope>
</reference>
<organism evidence="1">
    <name type="scientific">Anguilla anguilla</name>
    <name type="common">European freshwater eel</name>
    <name type="synonym">Muraena anguilla</name>
    <dbReference type="NCBI Taxonomy" id="7936"/>
    <lineage>
        <taxon>Eukaryota</taxon>
        <taxon>Metazoa</taxon>
        <taxon>Chordata</taxon>
        <taxon>Craniata</taxon>
        <taxon>Vertebrata</taxon>
        <taxon>Euteleostomi</taxon>
        <taxon>Actinopterygii</taxon>
        <taxon>Neopterygii</taxon>
        <taxon>Teleostei</taxon>
        <taxon>Anguilliformes</taxon>
        <taxon>Anguillidae</taxon>
        <taxon>Anguilla</taxon>
    </lineage>
</organism>
<reference evidence="1" key="2">
    <citation type="journal article" date="2015" name="Fish Shellfish Immunol.">
        <title>Early steps in the European eel (Anguilla anguilla)-Vibrio vulnificus interaction in the gills: Role of the RtxA13 toxin.</title>
        <authorList>
            <person name="Callol A."/>
            <person name="Pajuelo D."/>
            <person name="Ebbesson L."/>
            <person name="Teles M."/>
            <person name="MacKenzie S."/>
            <person name="Amaro C."/>
        </authorList>
    </citation>
    <scope>NUCLEOTIDE SEQUENCE</scope>
</reference>
<sequence length="17" mass="1949">MDSRITPNPVKYISLTN</sequence>
<proteinExistence type="predicted"/>